<organism evidence="2 3">
    <name type="scientific">Lentilactobacillus parafarraginis DSM 18390 = JCM 14109</name>
    <dbReference type="NCBI Taxonomy" id="1423786"/>
    <lineage>
        <taxon>Bacteria</taxon>
        <taxon>Bacillati</taxon>
        <taxon>Bacillota</taxon>
        <taxon>Bacilli</taxon>
        <taxon>Lactobacillales</taxon>
        <taxon>Lactobacillaceae</taxon>
        <taxon>Lentilactobacillus</taxon>
    </lineage>
</organism>
<dbReference type="Proteomes" id="UP000051010">
    <property type="component" value="Unassembled WGS sequence"/>
</dbReference>
<evidence type="ECO:0000313" key="3">
    <source>
        <dbReference type="Proteomes" id="UP000051010"/>
    </source>
</evidence>
<protein>
    <submittedName>
        <fullName evidence="2">Uncharacterized protein</fullName>
    </submittedName>
</protein>
<sequence>MNKNQQGSLTVVAVIYIGILVTCLIFQCVSYQRELSTIHDMTTSYQLKSHELKRGPK</sequence>
<keyword evidence="1" id="KW-1133">Transmembrane helix</keyword>
<gene>
    <name evidence="2" type="ORF">FD47_GL001800</name>
</gene>
<name>A0A0R1YTF1_9LACO</name>
<proteinExistence type="predicted"/>
<dbReference type="PATRIC" id="fig|1423786.4.peg.1903"/>
<dbReference type="AlphaFoldDB" id="A0A0R1YTF1"/>
<feature type="transmembrane region" description="Helical" evidence="1">
    <location>
        <begin position="6"/>
        <end position="26"/>
    </location>
</feature>
<reference evidence="2 3" key="1">
    <citation type="journal article" date="2015" name="Genome Announc.">
        <title>Expanding the biotechnology potential of lactobacilli through comparative genomics of 213 strains and associated genera.</title>
        <authorList>
            <person name="Sun Z."/>
            <person name="Harris H.M."/>
            <person name="McCann A."/>
            <person name="Guo C."/>
            <person name="Argimon S."/>
            <person name="Zhang W."/>
            <person name="Yang X."/>
            <person name="Jeffery I.B."/>
            <person name="Cooney J.C."/>
            <person name="Kagawa T.F."/>
            <person name="Liu W."/>
            <person name="Song Y."/>
            <person name="Salvetti E."/>
            <person name="Wrobel A."/>
            <person name="Rasinkangas P."/>
            <person name="Parkhill J."/>
            <person name="Rea M.C."/>
            <person name="O'Sullivan O."/>
            <person name="Ritari J."/>
            <person name="Douillard F.P."/>
            <person name="Paul Ross R."/>
            <person name="Yang R."/>
            <person name="Briner A.E."/>
            <person name="Felis G.E."/>
            <person name="de Vos W.M."/>
            <person name="Barrangou R."/>
            <person name="Klaenhammer T.R."/>
            <person name="Caufield P.W."/>
            <person name="Cui Y."/>
            <person name="Zhang H."/>
            <person name="O'Toole P.W."/>
        </authorList>
    </citation>
    <scope>NUCLEOTIDE SEQUENCE [LARGE SCALE GENOMIC DNA]</scope>
    <source>
        <strain evidence="2 3">DSM 18390</strain>
    </source>
</reference>
<dbReference type="EMBL" id="AZFZ01000004">
    <property type="protein sequence ID" value="KRM45391.1"/>
    <property type="molecule type" value="Genomic_DNA"/>
</dbReference>
<dbReference type="RefSeq" id="WP_169790554.1">
    <property type="nucleotide sequence ID" value="NZ_AZFZ01000004.1"/>
</dbReference>
<comment type="caution">
    <text evidence="2">The sequence shown here is derived from an EMBL/GenBank/DDBJ whole genome shotgun (WGS) entry which is preliminary data.</text>
</comment>
<evidence type="ECO:0000313" key="2">
    <source>
        <dbReference type="EMBL" id="KRM45391.1"/>
    </source>
</evidence>
<evidence type="ECO:0000256" key="1">
    <source>
        <dbReference type="SAM" id="Phobius"/>
    </source>
</evidence>
<keyword evidence="1" id="KW-0812">Transmembrane</keyword>
<accession>A0A0R1YTF1</accession>
<keyword evidence="1" id="KW-0472">Membrane</keyword>